<dbReference type="InterPro" id="IPR002889">
    <property type="entry name" value="WSC_carb-bd"/>
</dbReference>
<proteinExistence type="predicted"/>
<comment type="caution">
    <text evidence="4">The sequence shown here is derived from an EMBL/GenBank/DDBJ whole genome shotgun (WGS) entry which is preliminary data.</text>
</comment>
<feature type="compositionally biased region" description="Low complexity" evidence="1">
    <location>
        <begin position="269"/>
        <end position="283"/>
    </location>
</feature>
<dbReference type="AlphaFoldDB" id="A0AAE0D737"/>
<keyword evidence="5" id="KW-1185">Reference proteome</keyword>
<dbReference type="SMART" id="SM00321">
    <property type="entry name" value="WSC"/>
    <property type="match status" value="1"/>
</dbReference>
<dbReference type="Pfam" id="PF01822">
    <property type="entry name" value="WSC"/>
    <property type="match status" value="1"/>
</dbReference>
<feature type="chain" id="PRO_5042001053" evidence="2">
    <location>
        <begin position="19"/>
        <end position="418"/>
    </location>
</feature>
<protein>
    <submittedName>
        <fullName evidence="4">Twinfilin-1</fullName>
    </submittedName>
</protein>
<feature type="region of interest" description="Disordered" evidence="1">
    <location>
        <begin position="123"/>
        <end position="149"/>
    </location>
</feature>
<feature type="signal peptide" evidence="2">
    <location>
        <begin position="1"/>
        <end position="18"/>
    </location>
</feature>
<evidence type="ECO:0000259" key="3">
    <source>
        <dbReference type="PROSITE" id="PS51212"/>
    </source>
</evidence>
<reference evidence="4" key="1">
    <citation type="submission" date="2023-02" db="EMBL/GenBank/DDBJ databases">
        <title>Colletotrichum kahawae CIFC_Que2 genome sequencing and assembly.</title>
        <authorList>
            <person name="Baroncelli R."/>
        </authorList>
    </citation>
    <scope>NUCLEOTIDE SEQUENCE</scope>
    <source>
        <strain evidence="4">CIFC_Que2</strain>
    </source>
</reference>
<evidence type="ECO:0000313" key="4">
    <source>
        <dbReference type="EMBL" id="KAK2767877.1"/>
    </source>
</evidence>
<name>A0AAE0D737_COLKA</name>
<feature type="region of interest" description="Disordered" evidence="1">
    <location>
        <begin position="259"/>
        <end position="289"/>
    </location>
</feature>
<dbReference type="EMBL" id="VYYT01000114">
    <property type="protein sequence ID" value="KAK2767877.1"/>
    <property type="molecule type" value="Genomic_DNA"/>
</dbReference>
<feature type="domain" description="WSC" evidence="3">
    <location>
        <begin position="24"/>
        <end position="116"/>
    </location>
</feature>
<evidence type="ECO:0000256" key="2">
    <source>
        <dbReference type="SAM" id="SignalP"/>
    </source>
</evidence>
<sequence length="418" mass="43183">MSSLLFQLLLASIVAAQANHVIHGFEYYGCVNITSDQFGAVVNFPAGFTPEQCESACTGFDYAAAFPDGCRCGRNIASLPKVAESICSNPCGGNTFLGFCGFNDATCSYANVYRACDDFPSDPNAPAPSSPGSPYPPGSNPPGASPPGSNTLFSYPPVSYLSTLVNPSTPATTYLTVRLPTVTRTFKLATKSTQVVVHTVPPGGLSTSCAWEHDHTPAPSLPPFQGVPTGPIVIVQTVYVHKPAESSSGLEGYDTVQGDPPAGTLQGVPPAATQPTATTETSTLWPSQGQSTVTIAYPPQTAATESTLWPPQGQSTVTVVFPPQTAATETTLWPPQGQPTTLVPYADPADPIASAPGNVGNATISASREVPEFRTILPDDPPASATQIVPAVVTTAQAHRVNAGMAGAIAMAFMAVGI</sequence>
<evidence type="ECO:0000256" key="1">
    <source>
        <dbReference type="SAM" id="MobiDB-lite"/>
    </source>
</evidence>
<accession>A0AAE0D737</accession>
<keyword evidence="2" id="KW-0732">Signal</keyword>
<gene>
    <name evidence="4" type="ORF">CKAH01_15211</name>
</gene>
<feature type="compositionally biased region" description="Pro residues" evidence="1">
    <location>
        <begin position="123"/>
        <end position="145"/>
    </location>
</feature>
<evidence type="ECO:0000313" key="5">
    <source>
        <dbReference type="Proteomes" id="UP001281614"/>
    </source>
</evidence>
<dbReference type="PROSITE" id="PS51212">
    <property type="entry name" value="WSC"/>
    <property type="match status" value="1"/>
</dbReference>
<dbReference type="Proteomes" id="UP001281614">
    <property type="component" value="Unassembled WGS sequence"/>
</dbReference>
<organism evidence="4 5">
    <name type="scientific">Colletotrichum kahawae</name>
    <name type="common">Coffee berry disease fungus</name>
    <dbReference type="NCBI Taxonomy" id="34407"/>
    <lineage>
        <taxon>Eukaryota</taxon>
        <taxon>Fungi</taxon>
        <taxon>Dikarya</taxon>
        <taxon>Ascomycota</taxon>
        <taxon>Pezizomycotina</taxon>
        <taxon>Sordariomycetes</taxon>
        <taxon>Hypocreomycetidae</taxon>
        <taxon>Glomerellales</taxon>
        <taxon>Glomerellaceae</taxon>
        <taxon>Colletotrichum</taxon>
        <taxon>Colletotrichum gloeosporioides species complex</taxon>
    </lineage>
</organism>